<dbReference type="Proteomes" id="UP000759131">
    <property type="component" value="Unassembled WGS sequence"/>
</dbReference>
<accession>A0A7R9KV95</accession>
<protein>
    <recommendedName>
        <fullName evidence="6">Thiamin pyrophosphokinase thiamin-binding domain-containing protein</fullName>
    </recommendedName>
</protein>
<evidence type="ECO:0000313" key="8">
    <source>
        <dbReference type="Proteomes" id="UP000759131"/>
    </source>
</evidence>
<reference evidence="7" key="1">
    <citation type="submission" date="2020-11" db="EMBL/GenBank/DDBJ databases">
        <authorList>
            <person name="Tran Van P."/>
        </authorList>
    </citation>
    <scope>NUCLEOTIDE SEQUENCE</scope>
</reference>
<gene>
    <name evidence="7" type="ORF">OSB1V03_LOCUS9309</name>
</gene>
<keyword evidence="2" id="KW-0547">Nucleotide-binding</keyword>
<evidence type="ECO:0000256" key="3">
    <source>
        <dbReference type="ARBA" id="ARBA00022777"/>
    </source>
</evidence>
<dbReference type="GO" id="GO:0006772">
    <property type="term" value="P:thiamine metabolic process"/>
    <property type="evidence" value="ECO:0007669"/>
    <property type="project" value="InterPro"/>
</dbReference>
<dbReference type="GO" id="GO:0016301">
    <property type="term" value="F:kinase activity"/>
    <property type="evidence" value="ECO:0007669"/>
    <property type="project" value="UniProtKB-KW"/>
</dbReference>
<dbReference type="Pfam" id="PF04263">
    <property type="entry name" value="TPK_catalytic"/>
    <property type="match status" value="1"/>
</dbReference>
<organism evidence="7">
    <name type="scientific">Medioppia subpectinata</name>
    <dbReference type="NCBI Taxonomy" id="1979941"/>
    <lineage>
        <taxon>Eukaryota</taxon>
        <taxon>Metazoa</taxon>
        <taxon>Ecdysozoa</taxon>
        <taxon>Arthropoda</taxon>
        <taxon>Chelicerata</taxon>
        <taxon>Arachnida</taxon>
        <taxon>Acari</taxon>
        <taxon>Acariformes</taxon>
        <taxon>Sarcoptiformes</taxon>
        <taxon>Oribatida</taxon>
        <taxon>Brachypylina</taxon>
        <taxon>Oppioidea</taxon>
        <taxon>Oppiidae</taxon>
        <taxon>Medioppia</taxon>
    </lineage>
</organism>
<dbReference type="GO" id="GO:0009229">
    <property type="term" value="P:thiamine diphosphate biosynthetic process"/>
    <property type="evidence" value="ECO:0007669"/>
    <property type="project" value="InterPro"/>
</dbReference>
<dbReference type="Gene3D" id="2.60.120.320">
    <property type="entry name" value="Thiamin pyrophosphokinase, thiamin-binding domain"/>
    <property type="match status" value="1"/>
</dbReference>
<dbReference type="PANTHER" id="PTHR13622">
    <property type="entry name" value="THIAMIN PYROPHOSPHOKINASE"/>
    <property type="match status" value="1"/>
</dbReference>
<dbReference type="GO" id="GO:0005524">
    <property type="term" value="F:ATP binding"/>
    <property type="evidence" value="ECO:0007669"/>
    <property type="project" value="UniProtKB-KW"/>
</dbReference>
<dbReference type="EMBL" id="CAJPIZ010006207">
    <property type="protein sequence ID" value="CAG2109321.1"/>
    <property type="molecule type" value="Genomic_DNA"/>
</dbReference>
<dbReference type="SMART" id="SM00983">
    <property type="entry name" value="TPK_B1_binding"/>
    <property type="match status" value="1"/>
</dbReference>
<feature type="non-terminal residue" evidence="7">
    <location>
        <position position="1"/>
    </location>
</feature>
<dbReference type="CDD" id="cd07995">
    <property type="entry name" value="TPK"/>
    <property type="match status" value="1"/>
</dbReference>
<keyword evidence="8" id="KW-1185">Reference proteome</keyword>
<evidence type="ECO:0000256" key="5">
    <source>
        <dbReference type="SAM" id="MobiDB-lite"/>
    </source>
</evidence>
<dbReference type="GO" id="GO:0030975">
    <property type="term" value="F:thiamine binding"/>
    <property type="evidence" value="ECO:0007669"/>
    <property type="project" value="InterPro"/>
</dbReference>
<evidence type="ECO:0000256" key="2">
    <source>
        <dbReference type="ARBA" id="ARBA00022741"/>
    </source>
</evidence>
<dbReference type="SUPFAM" id="SSF63862">
    <property type="entry name" value="Thiamin pyrophosphokinase, substrate-binding domain"/>
    <property type="match status" value="1"/>
</dbReference>
<keyword evidence="1" id="KW-0808">Transferase</keyword>
<dbReference type="InterPro" id="IPR006282">
    <property type="entry name" value="Thi_PPkinase"/>
</dbReference>
<dbReference type="InterPro" id="IPR007373">
    <property type="entry name" value="Thiamin_PyroPKinase_B1-bd"/>
</dbReference>
<dbReference type="AlphaFoldDB" id="A0A7R9KV95"/>
<keyword evidence="3" id="KW-0418">Kinase</keyword>
<dbReference type="Pfam" id="PF04265">
    <property type="entry name" value="TPK_B1_binding"/>
    <property type="match status" value="1"/>
</dbReference>
<dbReference type="GO" id="GO:0004788">
    <property type="term" value="F:thiamine diphosphokinase activity"/>
    <property type="evidence" value="ECO:0007669"/>
    <property type="project" value="InterPro"/>
</dbReference>
<feature type="compositionally biased region" description="Low complexity" evidence="5">
    <location>
        <begin position="60"/>
        <end position="70"/>
    </location>
</feature>
<dbReference type="InterPro" id="IPR036371">
    <property type="entry name" value="TPK_B1-bd_sf"/>
</dbReference>
<dbReference type="InterPro" id="IPR036759">
    <property type="entry name" value="TPK_catalytic_sf"/>
</dbReference>
<proteinExistence type="predicted"/>
<dbReference type="PANTHER" id="PTHR13622:SF8">
    <property type="entry name" value="THIAMIN PYROPHOSPHOKINASE 1"/>
    <property type="match status" value="1"/>
</dbReference>
<name>A0A7R9KV95_9ACAR</name>
<feature type="region of interest" description="Disordered" evidence="5">
    <location>
        <begin position="60"/>
        <end position="90"/>
    </location>
</feature>
<dbReference type="SUPFAM" id="SSF63999">
    <property type="entry name" value="Thiamin pyrophosphokinase, catalytic domain"/>
    <property type="match status" value="1"/>
</dbReference>
<evidence type="ECO:0000259" key="6">
    <source>
        <dbReference type="SMART" id="SM00983"/>
    </source>
</evidence>
<dbReference type="Gene3D" id="3.40.50.10240">
    <property type="entry name" value="Thiamin pyrophosphokinase, catalytic domain"/>
    <property type="match status" value="1"/>
</dbReference>
<feature type="compositionally biased region" description="Pro residues" evidence="5">
    <location>
        <begin position="71"/>
        <end position="86"/>
    </location>
</feature>
<dbReference type="EMBL" id="OC860782">
    <property type="protein sequence ID" value="CAD7628891.1"/>
    <property type="molecule type" value="Genomic_DNA"/>
</dbReference>
<evidence type="ECO:0000313" key="7">
    <source>
        <dbReference type="EMBL" id="CAD7628891.1"/>
    </source>
</evidence>
<sequence length="235" mass="25982">DILCGDFDSVTTDRLNHFRQKGVKIMATPDQNYTDFQKAVKIILHLNKRSVYENNNVSAVVANNGHNGSPSPQPPTNGQQSPPPPSPRDREGCGAIIAIWSSLGRIDQVLTNINTLYINELENGYGAGEGGQHYVPIILFQVHNSVTFLLHKGTHVIESHHEAKWCSLVPVGAPCLVTTTGFRWNLTKDTMSFGSLISTSNEFDPECRSVRIETDRPVLFSYDISKSDPLVIPNK</sequence>
<evidence type="ECO:0000256" key="4">
    <source>
        <dbReference type="ARBA" id="ARBA00022840"/>
    </source>
</evidence>
<feature type="domain" description="Thiamin pyrophosphokinase thiamin-binding" evidence="6">
    <location>
        <begin position="153"/>
        <end position="218"/>
    </location>
</feature>
<dbReference type="FunFam" id="2.60.120.320:FF:000001">
    <property type="entry name" value="Thiamine pyrophosphokinase"/>
    <property type="match status" value="1"/>
</dbReference>
<keyword evidence="4" id="KW-0067">ATP-binding</keyword>
<dbReference type="InterPro" id="IPR007371">
    <property type="entry name" value="TPK_catalytic"/>
</dbReference>
<dbReference type="OrthoDB" id="25149at2759"/>
<evidence type="ECO:0000256" key="1">
    <source>
        <dbReference type="ARBA" id="ARBA00022679"/>
    </source>
</evidence>